<dbReference type="OMA" id="AYVFEWL"/>
<evidence type="ECO:0000313" key="5">
    <source>
        <dbReference type="EMBL" id="KHF43566.1"/>
    </source>
</evidence>
<dbReference type="PANTHER" id="PTHR46268:SF27">
    <property type="entry name" value="UNIVERSAL STRESS PROTEIN RV2623"/>
    <property type="match status" value="1"/>
</dbReference>
<dbReference type="Proteomes" id="UP000030848">
    <property type="component" value="Unassembled WGS sequence"/>
</dbReference>
<dbReference type="InterPro" id="IPR014729">
    <property type="entry name" value="Rossmann-like_a/b/a_fold"/>
</dbReference>
<dbReference type="RefSeq" id="WP_015786609.1">
    <property type="nucleotide sequence ID" value="NZ_CALJZO010000097.1"/>
</dbReference>
<dbReference type="Gene3D" id="3.40.50.620">
    <property type="entry name" value="HUPs"/>
    <property type="match status" value="2"/>
</dbReference>
<sequence>MGTIVVGVDGSPSAVNAVRWAAAEAASRDETVRLVHAYEVPRHGYPDFVTTFARLREGMRHQGEQWLKEARAAAEETAPGVAVETELVENEPVTVLIDRSRRCRLVVLGSRGLGGFTGMLVGSVALALAAHGRSPVVVVRGPRPNEPPPAEGRIVVGVDGSAPSTAALEFAFDTAHTRRGELVVVRVWGGVSFDDLVSHHPLRVDLGEIETQERTALDEQVRPWRDRYPEVPVETVVVKGRPARMLLDHAERAWLVVVGSRGREGIQGMLLGSTSRTLLTHAPCPVAVVRRSPQGEESADATP</sequence>
<dbReference type="AlphaFoldDB" id="A0A837DCP9"/>
<feature type="domain" description="UspA" evidence="4">
    <location>
        <begin position="153"/>
        <end position="290"/>
    </location>
</feature>
<dbReference type="InterPro" id="IPR006015">
    <property type="entry name" value="Universal_stress_UspA"/>
</dbReference>
<organism evidence="5 6">
    <name type="scientific">Saccharomonospora viridis</name>
    <dbReference type="NCBI Taxonomy" id="1852"/>
    <lineage>
        <taxon>Bacteria</taxon>
        <taxon>Bacillati</taxon>
        <taxon>Actinomycetota</taxon>
        <taxon>Actinomycetes</taxon>
        <taxon>Pseudonocardiales</taxon>
        <taxon>Pseudonocardiaceae</taxon>
        <taxon>Saccharomonospora</taxon>
    </lineage>
</organism>
<dbReference type="GO" id="GO:0005524">
    <property type="term" value="F:ATP binding"/>
    <property type="evidence" value="ECO:0007669"/>
    <property type="project" value="UniProtKB-KW"/>
</dbReference>
<protein>
    <submittedName>
        <fullName evidence="5">Universal stress protein</fullName>
    </submittedName>
</protein>
<comment type="similarity">
    <text evidence="1">Belongs to the universal stress protein A family.</text>
</comment>
<dbReference type="InterPro" id="IPR006016">
    <property type="entry name" value="UspA"/>
</dbReference>
<dbReference type="Pfam" id="PF00582">
    <property type="entry name" value="Usp"/>
    <property type="match status" value="2"/>
</dbReference>
<dbReference type="PANTHER" id="PTHR46268">
    <property type="entry name" value="STRESS RESPONSE PROTEIN NHAX"/>
    <property type="match status" value="1"/>
</dbReference>
<proteinExistence type="inferred from homology"/>
<evidence type="ECO:0000256" key="2">
    <source>
        <dbReference type="ARBA" id="ARBA00022741"/>
    </source>
</evidence>
<dbReference type="OrthoDB" id="3404132at2"/>
<keyword evidence="3" id="KW-0067">ATP-binding</keyword>
<dbReference type="SUPFAM" id="SSF52402">
    <property type="entry name" value="Adenine nucleotide alpha hydrolases-like"/>
    <property type="match status" value="2"/>
</dbReference>
<evidence type="ECO:0000256" key="1">
    <source>
        <dbReference type="ARBA" id="ARBA00008791"/>
    </source>
</evidence>
<accession>A0A837DCP9</accession>
<keyword evidence="2" id="KW-0547">Nucleotide-binding</keyword>
<dbReference type="EMBL" id="JRZE01000006">
    <property type="protein sequence ID" value="KHF43566.1"/>
    <property type="molecule type" value="Genomic_DNA"/>
</dbReference>
<evidence type="ECO:0000313" key="6">
    <source>
        <dbReference type="Proteomes" id="UP000030848"/>
    </source>
</evidence>
<comment type="caution">
    <text evidence="5">The sequence shown here is derived from an EMBL/GenBank/DDBJ whole genome shotgun (WGS) entry which is preliminary data.</text>
</comment>
<name>A0A837DCP9_9PSEU</name>
<dbReference type="PRINTS" id="PR01438">
    <property type="entry name" value="UNVRSLSTRESS"/>
</dbReference>
<gene>
    <name evidence="5" type="ORF">MINT15_37680</name>
</gene>
<evidence type="ECO:0000256" key="3">
    <source>
        <dbReference type="ARBA" id="ARBA00022840"/>
    </source>
</evidence>
<feature type="domain" description="UspA" evidence="4">
    <location>
        <begin position="2"/>
        <end position="140"/>
    </location>
</feature>
<evidence type="ECO:0000259" key="4">
    <source>
        <dbReference type="Pfam" id="PF00582"/>
    </source>
</evidence>
<reference evidence="5 6" key="1">
    <citation type="submission" date="2014-10" db="EMBL/GenBank/DDBJ databases">
        <title>Genome sequence of Micropolyspora internatus JCM3315.</title>
        <authorList>
            <person name="Shin S.-K."/>
            <person name="Yi H."/>
        </authorList>
    </citation>
    <scope>NUCLEOTIDE SEQUENCE [LARGE SCALE GENOMIC DNA]</scope>
    <source>
        <strain evidence="5 6">JCM 3315</strain>
    </source>
</reference>